<sequence>GCEVVLSGVTSKRIIRMGVESVSAQPCFPVKVAYGHITELIDKKVDYIFLPSVVSMPPGSALNKHSKLCPYVQSLPYQVWSAFADRLKETRILTAPLHLGQGHRLLKKTFIELGRKLGASTAKVQNAMQEAFDAQIGFEQALKHKGREILASLTPGQKLFVLISRPYNGCDEGVNMQLPKKLADLGAQVIPMDMLDPDTAELSDESLHSQIYWSYGQKILRAADFEYRIDLWVDYRGTGRLSGNLIDDNVGTNKIAGEVSTRAGSCGAENLYFAGNFFFN</sequence>
<evidence type="ECO:0000313" key="2">
    <source>
        <dbReference type="EMBL" id="GAH54600.1"/>
    </source>
</evidence>
<dbReference type="PANTHER" id="PTHR32329">
    <property type="entry name" value="BIFUNCTIONAL PROTEIN [INCLUDES 2-HYDROXYACYL-COA DEHYDRATASE (N-TER) AND ITS ACTIVATOR DOMAIN (C_TERM)-RELATED"/>
    <property type="match status" value="1"/>
</dbReference>
<accession>X1HC21</accession>
<dbReference type="EMBL" id="BARU01022247">
    <property type="protein sequence ID" value="GAH54600.1"/>
    <property type="molecule type" value="Genomic_DNA"/>
</dbReference>
<dbReference type="AlphaFoldDB" id="X1HC21"/>
<name>X1HC21_9ZZZZ</name>
<evidence type="ECO:0000259" key="1">
    <source>
        <dbReference type="Pfam" id="PF09989"/>
    </source>
</evidence>
<feature type="domain" description="DUF2229" evidence="1">
    <location>
        <begin position="1"/>
        <end position="195"/>
    </location>
</feature>
<dbReference type="InterPro" id="IPR051805">
    <property type="entry name" value="Dehydratase_Activator_Redct"/>
</dbReference>
<gene>
    <name evidence="2" type="ORF">S03H2_36268</name>
</gene>
<feature type="non-terminal residue" evidence="2">
    <location>
        <position position="280"/>
    </location>
</feature>
<proteinExistence type="predicted"/>
<feature type="non-terminal residue" evidence="2">
    <location>
        <position position="1"/>
    </location>
</feature>
<reference evidence="2" key="1">
    <citation type="journal article" date="2014" name="Front. Microbiol.">
        <title>High frequency of phylogenetically diverse reductive dehalogenase-homologous genes in deep subseafloor sedimentary metagenomes.</title>
        <authorList>
            <person name="Kawai M."/>
            <person name="Futagami T."/>
            <person name="Toyoda A."/>
            <person name="Takaki Y."/>
            <person name="Nishi S."/>
            <person name="Hori S."/>
            <person name="Arai W."/>
            <person name="Tsubouchi T."/>
            <person name="Morono Y."/>
            <person name="Uchiyama I."/>
            <person name="Ito T."/>
            <person name="Fujiyama A."/>
            <person name="Inagaki F."/>
            <person name="Takami H."/>
        </authorList>
    </citation>
    <scope>NUCLEOTIDE SEQUENCE</scope>
    <source>
        <strain evidence="2">Expedition CK06-06</strain>
    </source>
</reference>
<dbReference type="Pfam" id="PF09989">
    <property type="entry name" value="DUF2229"/>
    <property type="match status" value="1"/>
</dbReference>
<dbReference type="InterPro" id="IPR018709">
    <property type="entry name" value="CoA_activase_DUF2229"/>
</dbReference>
<organism evidence="2">
    <name type="scientific">marine sediment metagenome</name>
    <dbReference type="NCBI Taxonomy" id="412755"/>
    <lineage>
        <taxon>unclassified sequences</taxon>
        <taxon>metagenomes</taxon>
        <taxon>ecological metagenomes</taxon>
    </lineage>
</organism>
<dbReference type="PANTHER" id="PTHR32329:SF2">
    <property type="entry name" value="BIFUNCTIONAL PROTEIN [INCLUDES 2-HYDROXYACYL-COA DEHYDRATASE (N-TER) AND ITS ACTIVATOR DOMAIN (C_TERM)"/>
    <property type="match status" value="1"/>
</dbReference>
<comment type="caution">
    <text evidence="2">The sequence shown here is derived from an EMBL/GenBank/DDBJ whole genome shotgun (WGS) entry which is preliminary data.</text>
</comment>
<protein>
    <recommendedName>
        <fullName evidence="1">DUF2229 domain-containing protein</fullName>
    </recommendedName>
</protein>